<name>A0A224YMA3_9ACAR</name>
<feature type="signal peptide" evidence="1">
    <location>
        <begin position="1"/>
        <end position="19"/>
    </location>
</feature>
<reference evidence="2" key="1">
    <citation type="journal article" date="2017" name="Parasit. Vectors">
        <title>Sialotranscriptomics of Rhipicephalus zambeziensis reveals intricate expression profiles of secretory proteins and suggests tight temporal transcriptional regulation during blood-feeding.</title>
        <authorList>
            <person name="de Castro M.H."/>
            <person name="de Klerk D."/>
            <person name="Pienaar R."/>
            <person name="Rees D.J.G."/>
            <person name="Mans B.J."/>
        </authorList>
    </citation>
    <scope>NUCLEOTIDE SEQUENCE</scope>
    <source>
        <tissue evidence="2">Salivary glands</tissue>
    </source>
</reference>
<dbReference type="InterPro" id="IPR002970">
    <property type="entry name" value="Tick_his-bd"/>
</dbReference>
<accession>A0A224YMA3</accession>
<sequence length="204" mass="23032">MRFTVLVLLFHVVFGDAVCEDCPPWANETSLGRYQDVWRTLNQTNSTVYVLVRSTYNKNPVWGENFTCVNVRAVEVNETARTVKSLFKFKNATSGKIYNLTDTVGITATYNYSTPNAIQYTTPNGTLNDTVIFSDYKRCDILSIPYENNGTGCELWVNKDHVDNIPDCCNFIFDVYCVAAGNYTVYDKQNCSGVLEHKGSQETC</sequence>
<dbReference type="Gene3D" id="2.40.128.20">
    <property type="match status" value="1"/>
</dbReference>
<protein>
    <submittedName>
        <fullName evidence="2">Lipocalin</fullName>
    </submittedName>
</protein>
<evidence type="ECO:0000256" key="1">
    <source>
        <dbReference type="SAM" id="SignalP"/>
    </source>
</evidence>
<evidence type="ECO:0000313" key="2">
    <source>
        <dbReference type="EMBL" id="MAA15373.1"/>
    </source>
</evidence>
<dbReference type="GO" id="GO:0030682">
    <property type="term" value="P:symbiont-mediated perturbation of host defenses"/>
    <property type="evidence" value="ECO:0007669"/>
    <property type="project" value="InterPro"/>
</dbReference>
<dbReference type="EMBL" id="GFPF01004227">
    <property type="protein sequence ID" value="MAA15373.1"/>
    <property type="molecule type" value="Transcribed_RNA"/>
</dbReference>
<proteinExistence type="predicted"/>
<dbReference type="InterPro" id="IPR012674">
    <property type="entry name" value="Calycin"/>
</dbReference>
<dbReference type="AlphaFoldDB" id="A0A224YMA3"/>
<organism evidence="2">
    <name type="scientific">Rhipicephalus zambeziensis</name>
    <dbReference type="NCBI Taxonomy" id="60191"/>
    <lineage>
        <taxon>Eukaryota</taxon>
        <taxon>Metazoa</taxon>
        <taxon>Ecdysozoa</taxon>
        <taxon>Arthropoda</taxon>
        <taxon>Chelicerata</taxon>
        <taxon>Arachnida</taxon>
        <taxon>Acari</taxon>
        <taxon>Parasitiformes</taxon>
        <taxon>Ixodida</taxon>
        <taxon>Ixodoidea</taxon>
        <taxon>Ixodidae</taxon>
        <taxon>Rhipicephalinae</taxon>
        <taxon>Rhipicephalus</taxon>
        <taxon>Rhipicephalus</taxon>
    </lineage>
</organism>
<dbReference type="PRINTS" id="PR01220">
    <property type="entry name" value="HISBINDING"/>
</dbReference>
<keyword evidence="1" id="KW-0732">Signal</keyword>
<dbReference type="Pfam" id="PF02098">
    <property type="entry name" value="His_binding"/>
    <property type="match status" value="1"/>
</dbReference>
<feature type="chain" id="PRO_5012081630" evidence="1">
    <location>
        <begin position="20"/>
        <end position="204"/>
    </location>
</feature>
<dbReference type="SUPFAM" id="SSF50814">
    <property type="entry name" value="Lipocalins"/>
    <property type="match status" value="1"/>
</dbReference>
<dbReference type="GO" id="GO:0043176">
    <property type="term" value="F:amine binding"/>
    <property type="evidence" value="ECO:0007669"/>
    <property type="project" value="InterPro"/>
</dbReference>